<dbReference type="Pfam" id="PF03116">
    <property type="entry name" value="NQR2_RnfD_RnfE"/>
    <property type="match status" value="1"/>
</dbReference>
<keyword evidence="5 10" id="KW-0812">Transmembrane</keyword>
<evidence type="ECO:0000256" key="7">
    <source>
        <dbReference type="ARBA" id="ARBA00022982"/>
    </source>
</evidence>
<organism evidence="12 13">
    <name type="scientific">Enterococcus avium</name>
    <name type="common">Streptococcus avium</name>
    <dbReference type="NCBI Taxonomy" id="33945"/>
    <lineage>
        <taxon>Bacteria</taxon>
        <taxon>Bacillati</taxon>
        <taxon>Bacillota</taxon>
        <taxon>Bacilli</taxon>
        <taxon>Lactobacillales</taxon>
        <taxon>Enterococcaceae</taxon>
        <taxon>Enterococcus</taxon>
    </lineage>
</organism>
<evidence type="ECO:0000256" key="8">
    <source>
        <dbReference type="ARBA" id="ARBA00022989"/>
    </source>
</evidence>
<comment type="subcellular location">
    <subcellularLocation>
        <location evidence="10">Cell membrane</location>
        <topology evidence="10">Multi-pass membrane protein</topology>
    </subcellularLocation>
</comment>
<gene>
    <name evidence="10" type="primary">rnfD</name>
    <name evidence="12" type="ORF">AUF17_10545</name>
    <name evidence="11" type="ORF">P7D79_08915</name>
</gene>
<comment type="subunit">
    <text evidence="10">The complex is composed of six subunits: RnfA, RnfB, RnfC, RnfD, RnfE and RnfG.</text>
</comment>
<dbReference type="Proteomes" id="UP001264335">
    <property type="component" value="Unassembled WGS sequence"/>
</dbReference>
<feature type="transmembrane region" description="Helical" evidence="10">
    <location>
        <begin position="124"/>
        <end position="141"/>
    </location>
</feature>
<dbReference type="GO" id="GO:0022900">
    <property type="term" value="P:electron transport chain"/>
    <property type="evidence" value="ECO:0007669"/>
    <property type="project" value="UniProtKB-UniRule"/>
</dbReference>
<dbReference type="PANTHER" id="PTHR30578:SF0">
    <property type="entry name" value="ION-TRANSLOCATING OXIDOREDUCTASE COMPLEX SUBUNIT D"/>
    <property type="match status" value="1"/>
</dbReference>
<proteinExistence type="inferred from homology"/>
<keyword evidence="2 10" id="KW-0597">Phosphoprotein</keyword>
<dbReference type="InterPro" id="IPR011303">
    <property type="entry name" value="RnfD_bac"/>
</dbReference>
<dbReference type="RefSeq" id="WP_102872539.1">
    <property type="nucleotide sequence ID" value="NZ_JAEMPA010000349.1"/>
</dbReference>
<keyword evidence="7 10" id="KW-0249">Electron transport</keyword>
<dbReference type="EMBL" id="JARPWY010000019">
    <property type="protein sequence ID" value="MDT2514351.1"/>
    <property type="molecule type" value="Genomic_DNA"/>
</dbReference>
<dbReference type="Proteomes" id="UP000316316">
    <property type="component" value="Unassembled WGS sequence"/>
</dbReference>
<keyword evidence="10" id="KW-1003">Cell membrane</keyword>
<dbReference type="AlphaFoldDB" id="A0A2N8Q2G5"/>
<dbReference type="GO" id="GO:0005886">
    <property type="term" value="C:plasma membrane"/>
    <property type="evidence" value="ECO:0007669"/>
    <property type="project" value="UniProtKB-SubCell"/>
</dbReference>
<dbReference type="InterPro" id="IPR004338">
    <property type="entry name" value="NqrB/RnfD"/>
</dbReference>
<evidence type="ECO:0000313" key="12">
    <source>
        <dbReference type="EMBL" id="TRZ34493.1"/>
    </source>
</evidence>
<feature type="transmembrane region" description="Helical" evidence="10">
    <location>
        <begin position="21"/>
        <end position="39"/>
    </location>
</feature>
<evidence type="ECO:0000256" key="9">
    <source>
        <dbReference type="ARBA" id="ARBA00023136"/>
    </source>
</evidence>
<feature type="transmembrane region" description="Helical" evidence="10">
    <location>
        <begin position="71"/>
        <end position="88"/>
    </location>
</feature>
<reference evidence="12 13" key="1">
    <citation type="submission" date="2017-10" db="EMBL/GenBank/DDBJ databases">
        <title>FDA dAtabase for Regulatory Grade micrObial Sequences (FDA-ARGOS): Supporting development and validation of Infectious Disease Dx tests.</title>
        <authorList>
            <person name="Campos J."/>
            <person name="Goldberg B."/>
            <person name="Tallon L.J."/>
            <person name="Sadzewicz L."/>
            <person name="Sengamalay N."/>
            <person name="Ott S."/>
            <person name="Godinez A."/>
            <person name="Nagaraj S."/>
            <person name="Vyas G."/>
            <person name="Aluvathingal J."/>
            <person name="Nadendla S."/>
            <person name="Geyer C."/>
            <person name="Nandy P."/>
            <person name="Hobson J."/>
            <person name="Sichtig H."/>
        </authorList>
    </citation>
    <scope>NUCLEOTIDE SEQUENCE [LARGE SCALE GENOMIC DNA]</scope>
    <source>
        <strain evidence="12 13">FDAARGOS_185</strain>
    </source>
</reference>
<reference evidence="11 14" key="2">
    <citation type="submission" date="2023-03" db="EMBL/GenBank/DDBJ databases">
        <authorList>
            <person name="Shen W."/>
            <person name="Cai J."/>
        </authorList>
    </citation>
    <scope>NUCLEOTIDE SEQUENCE [LARGE SCALE GENOMIC DNA]</scope>
    <source>
        <strain evidence="11 14">Y2</strain>
    </source>
</reference>
<accession>A0A2N8Q2G5</accession>
<feature type="transmembrane region" description="Helical" evidence="10">
    <location>
        <begin position="209"/>
        <end position="225"/>
    </location>
</feature>
<evidence type="ECO:0000256" key="5">
    <source>
        <dbReference type="ARBA" id="ARBA00022692"/>
    </source>
</evidence>
<keyword evidence="4 10" id="KW-0288">FMN</keyword>
<feature type="transmembrane region" description="Helical" evidence="10">
    <location>
        <begin position="45"/>
        <end position="62"/>
    </location>
</feature>
<evidence type="ECO:0000313" key="13">
    <source>
        <dbReference type="Proteomes" id="UP000316316"/>
    </source>
</evidence>
<feature type="modified residue" description="FMN phosphoryl threonine" evidence="10">
    <location>
        <position position="159"/>
    </location>
</feature>
<evidence type="ECO:0000256" key="10">
    <source>
        <dbReference type="HAMAP-Rule" id="MF_00462"/>
    </source>
</evidence>
<evidence type="ECO:0000313" key="11">
    <source>
        <dbReference type="EMBL" id="MDT2514351.1"/>
    </source>
</evidence>
<evidence type="ECO:0000256" key="6">
    <source>
        <dbReference type="ARBA" id="ARBA00022967"/>
    </source>
</evidence>
<dbReference type="EC" id="7.-.-.-" evidence="10"/>
<comment type="cofactor">
    <cofactor evidence="10">
        <name>FMN</name>
        <dbReference type="ChEBI" id="CHEBI:58210"/>
    </cofactor>
</comment>
<dbReference type="GO" id="GO:0055085">
    <property type="term" value="P:transmembrane transport"/>
    <property type="evidence" value="ECO:0007669"/>
    <property type="project" value="InterPro"/>
</dbReference>
<dbReference type="PANTHER" id="PTHR30578">
    <property type="entry name" value="ELECTRON TRANSPORT COMPLEX PROTEIN RNFD"/>
    <property type="match status" value="1"/>
</dbReference>
<dbReference type="HAMAP" id="MF_00462">
    <property type="entry name" value="RsxD_RnfD"/>
    <property type="match status" value="1"/>
</dbReference>
<dbReference type="EMBL" id="PDXQ01000001">
    <property type="protein sequence ID" value="TRZ34493.1"/>
    <property type="molecule type" value="Genomic_DNA"/>
</dbReference>
<keyword evidence="8 10" id="KW-1133">Transmembrane helix</keyword>
<feature type="transmembrane region" description="Helical" evidence="10">
    <location>
        <begin position="182"/>
        <end position="202"/>
    </location>
</feature>
<evidence type="ECO:0000256" key="1">
    <source>
        <dbReference type="ARBA" id="ARBA00022448"/>
    </source>
</evidence>
<keyword evidence="1 10" id="KW-0813">Transport</keyword>
<evidence type="ECO:0000256" key="3">
    <source>
        <dbReference type="ARBA" id="ARBA00022630"/>
    </source>
</evidence>
<keyword evidence="9 10" id="KW-0472">Membrane</keyword>
<feature type="transmembrane region" description="Helical" evidence="10">
    <location>
        <begin position="260"/>
        <end position="279"/>
    </location>
</feature>
<dbReference type="NCBIfam" id="TIGR01946">
    <property type="entry name" value="rnfD"/>
    <property type="match status" value="1"/>
</dbReference>
<evidence type="ECO:0000256" key="2">
    <source>
        <dbReference type="ARBA" id="ARBA00022553"/>
    </source>
</evidence>
<keyword evidence="6 10" id="KW-1278">Translocase</keyword>
<comment type="caution">
    <text evidence="12">The sequence shown here is derived from an EMBL/GenBank/DDBJ whole genome shotgun (WGS) entry which is preliminary data.</text>
</comment>
<evidence type="ECO:0000313" key="14">
    <source>
        <dbReference type="Proteomes" id="UP001264335"/>
    </source>
</evidence>
<comment type="function">
    <text evidence="10">Part of a membrane-bound complex that couples electron transfer with translocation of ions across the membrane.</text>
</comment>
<comment type="similarity">
    <text evidence="10">Belongs to the NqrB/RnfD family.</text>
</comment>
<sequence length="313" mass="33656">MNKLPVSISPHLHSGRSSRGIMQDVIIALIPAVIASTIIFGFRALILIIVTVAACVISEYVTRKILKRPDSIHNLTAVVTGILLALNLPVTLPFWMAILGGVIAIVIVKEFFGGVGQNFVNPAITARIILMMSFASQMSTWQPPLNYYMFRPDVISSATYFSASQTGQKIPSLLDMFLGIRAGSLGETCALALLLGGAYLVVRKVISPIIPLCFIGTVVIFSTLLGGDPLYQMMSGGLLLGAIFMATDYTTSPITRNGKIIFGVGCGIITVLIRFFAALPEGVSYAILLMNILVPHIENLTIPKVFGEEAKVK</sequence>
<protein>
    <recommendedName>
        <fullName evidence="10">Ion-translocating oxidoreductase complex subunit D</fullName>
        <ecNumber evidence="10">7.-.-.-</ecNumber>
    </recommendedName>
    <alternativeName>
        <fullName evidence="10">Rnf electron transport complex subunit D</fullName>
    </alternativeName>
</protein>
<keyword evidence="3 10" id="KW-0285">Flavoprotein</keyword>
<evidence type="ECO:0000256" key="4">
    <source>
        <dbReference type="ARBA" id="ARBA00022643"/>
    </source>
</evidence>
<name>A0A2N8Q2G5_ENTAV</name>
<feature type="transmembrane region" description="Helical" evidence="10">
    <location>
        <begin position="231"/>
        <end position="248"/>
    </location>
</feature>